<accession>A0A316TP85</accession>
<proteinExistence type="predicted"/>
<organism evidence="2 3">
    <name type="scientific">Rhodohalobacter mucosus</name>
    <dbReference type="NCBI Taxonomy" id="2079485"/>
    <lineage>
        <taxon>Bacteria</taxon>
        <taxon>Pseudomonadati</taxon>
        <taxon>Balneolota</taxon>
        <taxon>Balneolia</taxon>
        <taxon>Balneolales</taxon>
        <taxon>Balneolaceae</taxon>
        <taxon>Rhodohalobacter</taxon>
    </lineage>
</organism>
<dbReference type="RefSeq" id="WP_109646540.1">
    <property type="nucleotide sequence ID" value="NZ_QGGB01000006.1"/>
</dbReference>
<evidence type="ECO:0000313" key="3">
    <source>
        <dbReference type="Proteomes" id="UP000245533"/>
    </source>
</evidence>
<dbReference type="NCBIfam" id="TIGR03643">
    <property type="entry name" value="TIGR03643 family protein"/>
    <property type="match status" value="1"/>
</dbReference>
<reference evidence="2 3" key="1">
    <citation type="submission" date="2018-05" db="EMBL/GenBank/DDBJ databases">
        <title>Rhodohalobacter halophilus gen. nov., sp. nov., a moderately halophilic member of the family Balneolaceae.</title>
        <authorList>
            <person name="Liu Z.-W."/>
        </authorList>
    </citation>
    <scope>NUCLEOTIDE SEQUENCE [LARGE SCALE GENOMIC DNA]</scope>
    <source>
        <strain evidence="2 3">8A47</strain>
    </source>
</reference>
<comment type="caution">
    <text evidence="2">The sequence shown here is derived from an EMBL/GenBank/DDBJ whole genome shotgun (WGS) entry which is preliminary data.</text>
</comment>
<dbReference type="AlphaFoldDB" id="A0A316TP85"/>
<feature type="region of interest" description="Disordered" evidence="1">
    <location>
        <begin position="52"/>
        <end position="79"/>
    </location>
</feature>
<sequence length="79" mass="9540">MDNLPQSDISRIIEMAWEDRTPFDAIKHQFGLSEKEVIALMRKQMKASSFRMWRKRVSGRDTKHRKLRKKDVKRFTSPY</sequence>
<evidence type="ECO:0000313" key="2">
    <source>
        <dbReference type="EMBL" id="PWN06427.1"/>
    </source>
</evidence>
<name>A0A316TP85_9BACT</name>
<protein>
    <submittedName>
        <fullName evidence="2">TIGR03643 family protein</fullName>
    </submittedName>
</protein>
<keyword evidence="3" id="KW-1185">Reference proteome</keyword>
<dbReference type="InterPro" id="IPR019882">
    <property type="entry name" value="CHP03643"/>
</dbReference>
<feature type="compositionally biased region" description="Basic residues" evidence="1">
    <location>
        <begin position="52"/>
        <end position="72"/>
    </location>
</feature>
<evidence type="ECO:0000256" key="1">
    <source>
        <dbReference type="SAM" id="MobiDB-lite"/>
    </source>
</evidence>
<dbReference type="EMBL" id="QGGB01000006">
    <property type="protein sequence ID" value="PWN06427.1"/>
    <property type="molecule type" value="Genomic_DNA"/>
</dbReference>
<dbReference type="Pfam" id="PF10985">
    <property type="entry name" value="DUF2805"/>
    <property type="match status" value="1"/>
</dbReference>
<dbReference type="Proteomes" id="UP000245533">
    <property type="component" value="Unassembled WGS sequence"/>
</dbReference>
<gene>
    <name evidence="2" type="ORF">DDZ15_07830</name>
</gene>
<dbReference type="OrthoDB" id="289296at2"/>